<comment type="similarity">
    <text evidence="2">Belongs to the alkB family.</text>
</comment>
<dbReference type="InterPro" id="IPR005123">
    <property type="entry name" value="Oxoglu/Fe-dep_dioxygenase_dom"/>
</dbReference>
<comment type="function">
    <text evidence="11">Catalyzes the methylation of 5-carboxymethyl uridine to 5-methylcarboxymethyl uridine at the wobble position of the anticodon loop in tRNA via its methyltransferase domain. Catalyzes the last step in the formation of 5-methylcarboxymethyl uridine at the wobble position of the anticodon loop in target tRNA. Has a preference for tRNA(Arg) and tRNA(Glu), and does not bind tRNA(Lys). Binds tRNA and catalyzes the iron and alpha-ketoglutarate dependent hydroxylation of 5-methylcarboxymethyl uridine at the wobble position of the anticodon loop in tRNA via its dioxygenase domain, giving rise to 5-(S)-methoxycarbonylhydroxymethyluridine; has a preference for tRNA(Gly). Required for normal survival after DNA damage. May inhibit apoptosis and promote cell survival and angiogenesis.</text>
</comment>
<feature type="domain" description="Fe2OG dioxygenase" evidence="16">
    <location>
        <begin position="252"/>
        <end position="359"/>
    </location>
</feature>
<dbReference type="InterPro" id="IPR037151">
    <property type="entry name" value="AlkB-like_sf"/>
</dbReference>
<evidence type="ECO:0000256" key="7">
    <source>
        <dbReference type="ARBA" id="ARBA00022884"/>
    </source>
</evidence>
<evidence type="ECO:0000256" key="14">
    <source>
        <dbReference type="PROSITE-ProRule" id="PRU00176"/>
    </source>
</evidence>
<evidence type="ECO:0000256" key="11">
    <source>
        <dbReference type="ARBA" id="ARBA00045506"/>
    </source>
</evidence>
<evidence type="ECO:0000313" key="17">
    <source>
        <dbReference type="EMBL" id="VDO23392.1"/>
    </source>
</evidence>
<keyword evidence="6" id="KW-0862">Zinc</keyword>
<dbReference type="Proteomes" id="UP000268014">
    <property type="component" value="Unassembled WGS sequence"/>
</dbReference>
<dbReference type="PROSITE" id="PS51471">
    <property type="entry name" value="FE2OG_OXY"/>
    <property type="match status" value="1"/>
</dbReference>
<dbReference type="InterPro" id="IPR027450">
    <property type="entry name" value="AlkB-like"/>
</dbReference>
<dbReference type="InterPro" id="IPR000504">
    <property type="entry name" value="RRM_dom"/>
</dbReference>
<evidence type="ECO:0000259" key="16">
    <source>
        <dbReference type="PROSITE" id="PS51471"/>
    </source>
</evidence>
<dbReference type="Pfam" id="PF08241">
    <property type="entry name" value="Methyltransf_11"/>
    <property type="match status" value="1"/>
</dbReference>
<dbReference type="GO" id="GO:0030488">
    <property type="term" value="P:tRNA methylation"/>
    <property type="evidence" value="ECO:0007669"/>
    <property type="project" value="TreeGrafter"/>
</dbReference>
<dbReference type="EC" id="2.1.1.229" evidence="3"/>
<comment type="catalytic activity">
    <reaction evidence="10">
        <text>5-(carboxymethyl)uridine(34) in tRNA + S-adenosyl-L-methionine = 5-(2-methoxy-2-oxoethyl)uridine(34) in tRNA + S-adenosyl-L-homocysteine</text>
        <dbReference type="Rhea" id="RHEA:43208"/>
        <dbReference type="Rhea" id="RHEA-COMP:10407"/>
        <dbReference type="Rhea" id="RHEA-COMP:10408"/>
        <dbReference type="ChEBI" id="CHEBI:57856"/>
        <dbReference type="ChEBI" id="CHEBI:59789"/>
        <dbReference type="ChEBI" id="CHEBI:74851"/>
        <dbReference type="ChEBI" id="CHEBI:74882"/>
        <dbReference type="EC" id="2.1.1.229"/>
    </reaction>
</comment>
<evidence type="ECO:0000259" key="15">
    <source>
        <dbReference type="PROSITE" id="PS50102"/>
    </source>
</evidence>
<evidence type="ECO:0000256" key="10">
    <source>
        <dbReference type="ARBA" id="ARBA00034996"/>
    </source>
</evidence>
<dbReference type="InterPro" id="IPR051422">
    <property type="entry name" value="AlkB_tRNA_MeTrf/Diox"/>
</dbReference>
<keyword evidence="5" id="KW-0808">Transferase</keyword>
<dbReference type="GO" id="GO:0005737">
    <property type="term" value="C:cytoplasm"/>
    <property type="evidence" value="ECO:0007669"/>
    <property type="project" value="TreeGrafter"/>
</dbReference>
<dbReference type="GO" id="GO:0106335">
    <property type="term" value="F:tRNA (5-carboxymethyluridine(34)-5-O)-methyltransferase activity"/>
    <property type="evidence" value="ECO:0007669"/>
    <property type="project" value="UniProtKB-EC"/>
</dbReference>
<dbReference type="Gene3D" id="3.30.70.330">
    <property type="match status" value="1"/>
</dbReference>
<dbReference type="SUPFAM" id="SSF54928">
    <property type="entry name" value="RNA-binding domain, RBD"/>
    <property type="match status" value="1"/>
</dbReference>
<reference evidence="19" key="1">
    <citation type="submission" date="2016-04" db="UniProtKB">
        <authorList>
            <consortium name="WormBaseParasite"/>
        </authorList>
    </citation>
    <scope>IDENTIFICATION</scope>
</reference>
<dbReference type="GO" id="GO:0005634">
    <property type="term" value="C:nucleus"/>
    <property type="evidence" value="ECO:0007669"/>
    <property type="project" value="TreeGrafter"/>
</dbReference>
<evidence type="ECO:0000256" key="5">
    <source>
        <dbReference type="ARBA" id="ARBA00022679"/>
    </source>
</evidence>
<evidence type="ECO:0000256" key="4">
    <source>
        <dbReference type="ARBA" id="ARBA00022603"/>
    </source>
</evidence>
<evidence type="ECO:0000256" key="8">
    <source>
        <dbReference type="ARBA" id="ARBA00023004"/>
    </source>
</evidence>
<dbReference type="CDD" id="cd02440">
    <property type="entry name" value="AdoMet_MTases"/>
    <property type="match status" value="1"/>
</dbReference>
<dbReference type="FunFam" id="3.30.70.330:FF:000570">
    <property type="entry name" value="ALKylated DNA repair protein AlkB homolog"/>
    <property type="match status" value="1"/>
</dbReference>
<gene>
    <name evidence="17" type="ORF">HPLM_LOCUS4508</name>
</gene>
<evidence type="ECO:0000313" key="18">
    <source>
        <dbReference type="Proteomes" id="UP000268014"/>
    </source>
</evidence>
<reference evidence="17 18" key="2">
    <citation type="submission" date="2018-11" db="EMBL/GenBank/DDBJ databases">
        <authorList>
            <consortium name="Pathogen Informatics"/>
        </authorList>
    </citation>
    <scope>NUCLEOTIDE SEQUENCE [LARGE SCALE GENOMIC DNA]</scope>
    <source>
        <strain evidence="17 18">MHpl1</strain>
    </source>
</reference>
<dbReference type="GO" id="GO:0002098">
    <property type="term" value="P:tRNA wobble uridine modification"/>
    <property type="evidence" value="ECO:0007669"/>
    <property type="project" value="TreeGrafter"/>
</dbReference>
<sequence length="622" mass="70516">MCEPSISSFLSIFILKKKLFTDYNASKERRLGGRLDPAKLARKTHKSWEQLRRHDPDVEVSDEPTEHLFVSNSSVLCGVSLEELEEIFLPFDSNATFTVFPNKRSYSFVSFSSKENAIAAREALNGVVPTQLKISHQPFLISFIKQLPRGGSFDKQLLPADLVLLEDYITEAQEEELLNMVLTSGRAKSLKHRAVIHYGFEFDYSANAAFKPTDPIPDLIERFVDRIVGDGLVNFRPDQVAVVTLLLIYAFSPSSLEVTINVYEPGQGIPSHYDTHSAFEDPIVCLSMCSDVVMEFKDGANSARICPVLLKRRSLCLIKGESRYRWKHGIVNRKHDINPVTHRVTSRQLRISITLRKIRHKPCQCQFKEFCDWDREGEMAVPSDDTSAERLEQLYVNGVYESIASHFDETRFSSWAGVKRFLDSLPDFSIVYDVGCGNGKYLVREDRLCKIGCDMSRMLCEIAAAKGCMVVHADGLCLPFREGADAVLSIAVLHHMAVLSRRQKLIGEILRVLKVGGKACITVWSMDQSNSEYSKMRENKDCSVDVQQDRLLIHDGKNFVQQDMLVPWRIDDTDETFFRYYHVFAEGEMEELLRSVGGCQIDSIEKEQGNFIAVITKISSSD</sequence>
<evidence type="ECO:0000256" key="13">
    <source>
        <dbReference type="ARBA" id="ARBA00049802"/>
    </source>
</evidence>
<evidence type="ECO:0000256" key="9">
    <source>
        <dbReference type="ARBA" id="ARBA00023268"/>
    </source>
</evidence>
<dbReference type="SUPFAM" id="SSF53335">
    <property type="entry name" value="S-adenosyl-L-methionine-dependent methyltransferases"/>
    <property type="match status" value="1"/>
</dbReference>
<keyword evidence="4" id="KW-0489">Methyltransferase</keyword>
<keyword evidence="9" id="KW-0511">Multifunctional enzyme</keyword>
<dbReference type="InterPro" id="IPR012677">
    <property type="entry name" value="Nucleotide-bd_a/b_plait_sf"/>
</dbReference>
<dbReference type="EMBL" id="UZAF01016219">
    <property type="protein sequence ID" value="VDO23392.1"/>
    <property type="molecule type" value="Genomic_DNA"/>
</dbReference>
<dbReference type="InterPro" id="IPR029063">
    <property type="entry name" value="SAM-dependent_MTases_sf"/>
</dbReference>
<dbReference type="WBParaSite" id="HPLM_0000451601-mRNA-1">
    <property type="protein sequence ID" value="HPLM_0000451601-mRNA-1"/>
    <property type="gene ID" value="HPLM_0000451601"/>
</dbReference>
<dbReference type="SUPFAM" id="SSF51197">
    <property type="entry name" value="Clavaminate synthase-like"/>
    <property type="match status" value="1"/>
</dbReference>
<dbReference type="OMA" id="EYEKYIM"/>
<dbReference type="Gene3D" id="3.40.50.150">
    <property type="entry name" value="Vaccinia Virus protein VP39"/>
    <property type="match status" value="1"/>
</dbReference>
<dbReference type="AlphaFoldDB" id="A0A158QKG1"/>
<feature type="domain" description="RRM" evidence="15">
    <location>
        <begin position="66"/>
        <end position="146"/>
    </location>
</feature>
<dbReference type="InterPro" id="IPR035979">
    <property type="entry name" value="RBD_domain_sf"/>
</dbReference>
<evidence type="ECO:0000256" key="12">
    <source>
        <dbReference type="ARBA" id="ARBA00049786"/>
    </source>
</evidence>
<dbReference type="InterPro" id="IPR013216">
    <property type="entry name" value="Methyltransf_11"/>
</dbReference>
<dbReference type="PROSITE" id="PS50102">
    <property type="entry name" value="RRM"/>
    <property type="match status" value="1"/>
</dbReference>
<accession>A0A158QKG1</accession>
<evidence type="ECO:0000256" key="2">
    <source>
        <dbReference type="ARBA" id="ARBA00007879"/>
    </source>
</evidence>
<dbReference type="OrthoDB" id="271595at2759"/>
<name>A0A158QKG1_HAEPC</name>
<keyword evidence="8" id="KW-0408">Iron</keyword>
<dbReference type="STRING" id="6290.A0A158QKG1"/>
<dbReference type="Pfam" id="PF13532">
    <property type="entry name" value="2OG-FeII_Oxy_2"/>
    <property type="match status" value="1"/>
</dbReference>
<keyword evidence="18" id="KW-1185">Reference proteome</keyword>
<dbReference type="Pfam" id="PF00076">
    <property type="entry name" value="RRM_1"/>
    <property type="match status" value="1"/>
</dbReference>
<dbReference type="Gene3D" id="2.60.120.590">
    <property type="entry name" value="Alpha-ketoglutarate-dependent dioxygenase AlkB-like"/>
    <property type="match status" value="1"/>
</dbReference>
<evidence type="ECO:0000256" key="3">
    <source>
        <dbReference type="ARBA" id="ARBA00012808"/>
    </source>
</evidence>
<dbReference type="PANTHER" id="PTHR13069">
    <property type="entry name" value="ALKYLATED DNA REPAIR PROTEIN ALKB HOMOLOG 8"/>
    <property type="match status" value="1"/>
</dbReference>
<dbReference type="PANTHER" id="PTHR13069:SF37">
    <property type="entry name" value="FIRE DANCER"/>
    <property type="match status" value="1"/>
</dbReference>
<protein>
    <recommendedName>
        <fullName evidence="3">tRNA (carboxymethyluridine(34)-5-O)-methyltransferase</fullName>
        <ecNumber evidence="3">2.1.1.229</ecNumber>
    </recommendedName>
    <alternativeName>
        <fullName evidence="12">Alkylated DNA repair protein alkB homolog 8</fullName>
    </alternativeName>
    <alternativeName>
        <fullName evidence="13">S-adenosyl-L-methionine-dependent tRNA methyltransferase ALKBH8</fullName>
    </alternativeName>
</protein>
<evidence type="ECO:0000256" key="1">
    <source>
        <dbReference type="ARBA" id="ARBA00001954"/>
    </source>
</evidence>
<evidence type="ECO:0000313" key="19">
    <source>
        <dbReference type="WBParaSite" id="HPLM_0000451601-mRNA-1"/>
    </source>
</evidence>
<dbReference type="GO" id="GO:0000049">
    <property type="term" value="F:tRNA binding"/>
    <property type="evidence" value="ECO:0007669"/>
    <property type="project" value="TreeGrafter"/>
</dbReference>
<proteinExistence type="inferred from homology"/>
<organism evidence="19">
    <name type="scientific">Haemonchus placei</name>
    <name type="common">Barber's pole worm</name>
    <dbReference type="NCBI Taxonomy" id="6290"/>
    <lineage>
        <taxon>Eukaryota</taxon>
        <taxon>Metazoa</taxon>
        <taxon>Ecdysozoa</taxon>
        <taxon>Nematoda</taxon>
        <taxon>Chromadorea</taxon>
        <taxon>Rhabditida</taxon>
        <taxon>Rhabditina</taxon>
        <taxon>Rhabditomorpha</taxon>
        <taxon>Strongyloidea</taxon>
        <taxon>Trichostrongylidae</taxon>
        <taxon>Haemonchus</taxon>
    </lineage>
</organism>
<evidence type="ECO:0000256" key="6">
    <source>
        <dbReference type="ARBA" id="ARBA00022833"/>
    </source>
</evidence>
<keyword evidence="7 14" id="KW-0694">RNA-binding</keyword>
<dbReference type="GO" id="GO:0008757">
    <property type="term" value="F:S-adenosylmethionine-dependent methyltransferase activity"/>
    <property type="evidence" value="ECO:0007669"/>
    <property type="project" value="InterPro"/>
</dbReference>
<comment type="cofactor">
    <cofactor evidence="1">
        <name>Fe(2+)</name>
        <dbReference type="ChEBI" id="CHEBI:29033"/>
    </cofactor>
</comment>